<gene>
    <name evidence="5" type="primary">LOC106154465</name>
</gene>
<dbReference type="PANTHER" id="PTHR11889:SF31">
    <property type="entry name" value="PROTEIN HEDGEHOG"/>
    <property type="match status" value="1"/>
</dbReference>
<dbReference type="SUPFAM" id="SSF52540">
    <property type="entry name" value="P-loop containing nucleoside triphosphate hydrolases"/>
    <property type="match status" value="1"/>
</dbReference>
<dbReference type="GO" id="GO:0005525">
    <property type="term" value="F:GTP binding"/>
    <property type="evidence" value="ECO:0007669"/>
    <property type="project" value="InterPro"/>
</dbReference>
<reference evidence="5" key="1">
    <citation type="submission" date="2025-08" db="UniProtKB">
        <authorList>
            <consortium name="RefSeq"/>
        </authorList>
    </citation>
    <scope>IDENTIFICATION</scope>
    <source>
        <tissue evidence="5">Gonads</tissue>
    </source>
</reference>
<evidence type="ECO:0000259" key="3">
    <source>
        <dbReference type="PROSITE" id="PS51720"/>
    </source>
</evidence>
<dbReference type="PANTHER" id="PTHR11889">
    <property type="entry name" value="HEDGEHOG"/>
    <property type="match status" value="1"/>
</dbReference>
<feature type="domain" description="AIG1-type G" evidence="3">
    <location>
        <begin position="385"/>
        <end position="597"/>
    </location>
</feature>
<dbReference type="PROSITE" id="PS51720">
    <property type="entry name" value="G_AIG1"/>
    <property type="match status" value="1"/>
</dbReference>
<dbReference type="RefSeq" id="XP_013384271.1">
    <property type="nucleotide sequence ID" value="XM_013528817.1"/>
</dbReference>
<dbReference type="Proteomes" id="UP000085678">
    <property type="component" value="Unplaced"/>
</dbReference>
<proteinExistence type="inferred from homology"/>
<dbReference type="InterPro" id="IPR003587">
    <property type="entry name" value="Hint_dom_N"/>
</dbReference>
<dbReference type="Gene3D" id="2.170.16.10">
    <property type="entry name" value="Hedgehog/Intein (Hint) domain"/>
    <property type="match status" value="1"/>
</dbReference>
<organism evidence="4 5">
    <name type="scientific">Lingula anatina</name>
    <name type="common">Brachiopod</name>
    <name type="synonym">Lingula unguis</name>
    <dbReference type="NCBI Taxonomy" id="7574"/>
    <lineage>
        <taxon>Eukaryota</taxon>
        <taxon>Metazoa</taxon>
        <taxon>Spiralia</taxon>
        <taxon>Lophotrochozoa</taxon>
        <taxon>Brachiopoda</taxon>
        <taxon>Linguliformea</taxon>
        <taxon>Lingulata</taxon>
        <taxon>Lingulida</taxon>
        <taxon>Linguloidea</taxon>
        <taxon>Lingulidae</taxon>
        <taxon>Lingula</taxon>
    </lineage>
</organism>
<dbReference type="InterPro" id="IPR036844">
    <property type="entry name" value="Hint_dom_sf"/>
</dbReference>
<dbReference type="Gene3D" id="3.40.50.300">
    <property type="entry name" value="P-loop containing nucleotide triphosphate hydrolases"/>
    <property type="match status" value="1"/>
</dbReference>
<evidence type="ECO:0000256" key="2">
    <source>
        <dbReference type="ARBA" id="ARBA00022741"/>
    </source>
</evidence>
<dbReference type="OrthoDB" id="5985928at2759"/>
<name>A0A1S3HFM1_LINAN</name>
<dbReference type="CDD" id="cd00081">
    <property type="entry name" value="Hint"/>
    <property type="match status" value="1"/>
</dbReference>
<dbReference type="AlphaFoldDB" id="A0A1S3HFM1"/>
<evidence type="ECO:0000313" key="5">
    <source>
        <dbReference type="RefSeq" id="XP_013384271.1"/>
    </source>
</evidence>
<dbReference type="InterPro" id="IPR027417">
    <property type="entry name" value="P-loop_NTPase"/>
</dbReference>
<keyword evidence="2" id="KW-0547">Nucleotide-binding</keyword>
<dbReference type="InterPro" id="IPR001767">
    <property type="entry name" value="Hedgehog_Hint"/>
</dbReference>
<dbReference type="InterPro" id="IPR006703">
    <property type="entry name" value="G_AIG1"/>
</dbReference>
<keyword evidence="4" id="KW-1185">Reference proteome</keyword>
<dbReference type="Pfam" id="PF01079">
    <property type="entry name" value="Hint"/>
    <property type="match status" value="1"/>
</dbReference>
<dbReference type="KEGG" id="lak:106154465"/>
<dbReference type="SMART" id="SM00306">
    <property type="entry name" value="HintN"/>
    <property type="match status" value="1"/>
</dbReference>
<dbReference type="GeneID" id="106154465"/>
<evidence type="ECO:0000313" key="4">
    <source>
        <dbReference type="Proteomes" id="UP000085678"/>
    </source>
</evidence>
<dbReference type="InParanoid" id="A0A1S3HFM1"/>
<dbReference type="Pfam" id="PF04548">
    <property type="entry name" value="AIG1"/>
    <property type="match status" value="1"/>
</dbReference>
<dbReference type="GO" id="GO:0016540">
    <property type="term" value="P:protein autoprocessing"/>
    <property type="evidence" value="ECO:0007669"/>
    <property type="project" value="InterPro"/>
</dbReference>
<comment type="similarity">
    <text evidence="1">Belongs to the TRAFAC class TrmE-Era-EngA-EngB-Septin-like GTPase superfamily. AIG1/Toc34/Toc159-like paraseptin GTPase family. IAN subfamily.</text>
</comment>
<evidence type="ECO:0000256" key="1">
    <source>
        <dbReference type="ARBA" id="ARBA00008535"/>
    </source>
</evidence>
<accession>A0A1S3HFM1</accession>
<dbReference type="InterPro" id="IPR050387">
    <property type="entry name" value="Hedgehog_Signaling"/>
</dbReference>
<sequence length="841" mass="95175">MNSSDPHWIKCYADLQIGDGYNFDTMERTHAIIEGIEQDSLDFTRDQDIKIRKFAGHFTERDAKTNSSECFVRLKAKVFHLVEAGANASWKGSGENTTEGDVTALRLSIRMQTGIQRLNDRRQGSVRRKPGVQPTHYVSSLAYGGYLTIDITASGNSRKAKENFERDKGTNAEFKFKEYGADSKLKNLEDYLINIQECIVNVDSSVSEMQHDVLETNLQKLINRFIEKVEEQNGGKGKPMLAKISPLSEIDKSAEPYEFENRLGSNIKVLEDMYDDICSASRFLRSFFEDHQTQSHDPPYDKFKLEKDLESLQGTFTENLKVLTHRKADYAKNKEIVRHLETAYMEFNPTAAGLRRCIGKVRQMTQRYIKDTDTHETPPVAHTEGQHTNIVAVGKIGTGKSSTLNMMVEKERVFPAGSSAGGITKDLSSHCVNVVGRNFRLLDTPGLLEAVSAKERTNIQQILSECVTRLRGEEGIDAFLFVIRCDETPSQEELDAVIELRTIFFKVIFEYMVVVATHKDKLENNKGESTESFRRKLPARMEKVLQKAGDRIVFINSVTQDEEERRGYVESIIHHVDAIAKAHDGKKFSHEVIEQASKRRQELKKKYPNLSDDKIQKKLEKEVEADLKSQFWCFEGSSTVRLSNGSVTAMAKLSPGDKVLCVRDDGSVGFEEIFCFGHADSHCQTIYVHLETSTRQHLLVSEGHYIHVFSRFSTFPFSLKAARDIRVGDMVFVYHPAMNVMSMGEIVATGRKKVTGAFCPHTTNGTIIVNDILASCYTDAVEPPLARRLLMPAWFLYEMLPLRVSAPILKDGLSNACKLLSATRQYFSRVYYGSEYANHNK</sequence>
<protein>
    <submittedName>
        <fullName evidence="5">Uncharacterized protein LOC106154465</fullName>
    </submittedName>
</protein>
<dbReference type="SUPFAM" id="SSF51294">
    <property type="entry name" value="Hedgehog/intein (Hint) domain"/>
    <property type="match status" value="1"/>
</dbReference>